<gene>
    <name evidence="2" type="primary">LOC142169174</name>
</gene>
<sequence length="381" mass="44007">MRKSCSSTEEEDKGNANSEFDKLFADVITSIFLRCPLKSLSMLRCTSKSWNDFITSPSFLHSYLRQSMENAPQLLFVEPKCLPRSKSSRMRFVSVDMEGSKEELYTVTVPDSQLACSEWRVCAGLVCLSTDCRIYLCNPALQQLCELPDCSPSATPGYYHFGIGYLHSRKEYKVMHFFYRGPQCLPGDVQLAQLKCEVFTLNMVGGISLNRWKEIEDRPPHHPCLPGLLVNECMYWSTITFRPFRRPKRIVSFDFENEKFLSISYPSSFEGILGLSLMDMKGMLCMPDARRFRRSSILDLWILKDKISCSWVKEYSIDLVSFGSANIKSFFMTWNEEIIFTHLHEVVIFYDLKRKCFRGVNKLGLHPYEIYSKSLFSLGSI</sequence>
<dbReference type="RefSeq" id="XP_075086509.1">
    <property type="nucleotide sequence ID" value="XM_075230408.1"/>
</dbReference>
<reference evidence="1" key="1">
    <citation type="journal article" date="2014" name="Nat. Commun.">
        <title>The tobacco genome sequence and its comparison with those of tomato and potato.</title>
        <authorList>
            <person name="Sierro N."/>
            <person name="Battey J.N."/>
            <person name="Ouadi S."/>
            <person name="Bakaher N."/>
            <person name="Bovet L."/>
            <person name="Willig A."/>
            <person name="Goepfert S."/>
            <person name="Peitsch M.C."/>
            <person name="Ivanov N.V."/>
        </authorList>
    </citation>
    <scope>NUCLEOTIDE SEQUENCE [LARGE SCALE GENOMIC DNA]</scope>
</reference>
<organism evidence="1 2">
    <name type="scientific">Nicotiana tabacum</name>
    <name type="common">Common tobacco</name>
    <dbReference type="NCBI Taxonomy" id="4097"/>
    <lineage>
        <taxon>Eukaryota</taxon>
        <taxon>Viridiplantae</taxon>
        <taxon>Streptophyta</taxon>
        <taxon>Embryophyta</taxon>
        <taxon>Tracheophyta</taxon>
        <taxon>Spermatophyta</taxon>
        <taxon>Magnoliopsida</taxon>
        <taxon>eudicotyledons</taxon>
        <taxon>Gunneridae</taxon>
        <taxon>Pentapetalae</taxon>
        <taxon>asterids</taxon>
        <taxon>lamiids</taxon>
        <taxon>Solanales</taxon>
        <taxon>Solanaceae</taxon>
        <taxon>Nicotianoideae</taxon>
        <taxon>Nicotianeae</taxon>
        <taxon>Nicotiana</taxon>
    </lineage>
</organism>
<protein>
    <submittedName>
        <fullName evidence="2">F-box protein At3g07870-like</fullName>
    </submittedName>
</protein>
<keyword evidence="1" id="KW-1185">Reference proteome</keyword>
<reference evidence="2" key="2">
    <citation type="submission" date="2025-08" db="UniProtKB">
        <authorList>
            <consortium name="RefSeq"/>
        </authorList>
    </citation>
    <scope>IDENTIFICATION</scope>
    <source>
        <tissue evidence="2">Leaf</tissue>
    </source>
</reference>
<dbReference type="Proteomes" id="UP000790787">
    <property type="component" value="Chromosome 14"/>
</dbReference>
<proteinExistence type="predicted"/>
<evidence type="ECO:0000313" key="2">
    <source>
        <dbReference type="RefSeq" id="XP_075086509.1"/>
    </source>
</evidence>
<evidence type="ECO:0000313" key="1">
    <source>
        <dbReference type="Proteomes" id="UP000790787"/>
    </source>
</evidence>
<name>A0AC58SNG1_TOBAC</name>
<accession>A0AC58SNG1</accession>